<gene>
    <name evidence="2" type="ORF">SDC9_52942</name>
</gene>
<dbReference type="InterPro" id="IPR029442">
    <property type="entry name" value="GyrI-like"/>
</dbReference>
<dbReference type="Gene3D" id="3.20.80.10">
    <property type="entry name" value="Regulatory factor, effector binding domain"/>
    <property type="match status" value="1"/>
</dbReference>
<name>A0A644WS21_9ZZZZ</name>
<dbReference type="InterPro" id="IPR010499">
    <property type="entry name" value="AraC_E-bd"/>
</dbReference>
<dbReference type="SUPFAM" id="SSF55136">
    <property type="entry name" value="Probable bacterial effector-binding domain"/>
    <property type="match status" value="1"/>
</dbReference>
<dbReference type="EMBL" id="VSSQ01001248">
    <property type="protein sequence ID" value="MPM06640.1"/>
    <property type="molecule type" value="Genomic_DNA"/>
</dbReference>
<comment type="caution">
    <text evidence="2">The sequence shown here is derived from an EMBL/GenBank/DDBJ whole genome shotgun (WGS) entry which is preliminary data.</text>
</comment>
<evidence type="ECO:0000313" key="2">
    <source>
        <dbReference type="EMBL" id="MPM06640.1"/>
    </source>
</evidence>
<dbReference type="InterPro" id="IPR011256">
    <property type="entry name" value="Reg_factor_effector_dom_sf"/>
</dbReference>
<accession>A0A644WS21</accession>
<proteinExistence type="predicted"/>
<dbReference type="SMART" id="SM00871">
    <property type="entry name" value="AraC_E_bind"/>
    <property type="match status" value="1"/>
</dbReference>
<protein>
    <recommendedName>
        <fullName evidence="1">AraC effector-binding domain-containing protein</fullName>
    </recommendedName>
</protein>
<dbReference type="Pfam" id="PF06445">
    <property type="entry name" value="GyrI-like"/>
    <property type="match status" value="1"/>
</dbReference>
<sequence>MGVVSNIGLYEVAEQWVASIRTVLRFEEFPSVAQESYGMITKVMHEKGVLPSSPPFVCYHNADLQQLDVEMGFPIAKELPLEHAQVTCHMIPSRRVVSALFQGPYEESDVLLAQIFQWIAEHGYEPEGSIYNSYLNDEERPKEELLTNIGVVIR</sequence>
<organism evidence="2">
    <name type="scientific">bioreactor metagenome</name>
    <dbReference type="NCBI Taxonomy" id="1076179"/>
    <lineage>
        <taxon>unclassified sequences</taxon>
        <taxon>metagenomes</taxon>
        <taxon>ecological metagenomes</taxon>
    </lineage>
</organism>
<dbReference type="AlphaFoldDB" id="A0A644WS21"/>
<reference evidence="2" key="1">
    <citation type="submission" date="2019-08" db="EMBL/GenBank/DDBJ databases">
        <authorList>
            <person name="Kucharzyk K."/>
            <person name="Murdoch R.W."/>
            <person name="Higgins S."/>
            <person name="Loffler F."/>
        </authorList>
    </citation>
    <scope>NUCLEOTIDE SEQUENCE</scope>
</reference>
<evidence type="ECO:0000259" key="1">
    <source>
        <dbReference type="SMART" id="SM00871"/>
    </source>
</evidence>
<feature type="domain" description="AraC effector-binding" evidence="1">
    <location>
        <begin position="5"/>
        <end position="154"/>
    </location>
</feature>